<reference evidence="19" key="2">
    <citation type="submission" date="2025-08" db="UniProtKB">
        <authorList>
            <consortium name="Ensembl"/>
        </authorList>
    </citation>
    <scope>IDENTIFICATION</scope>
</reference>
<evidence type="ECO:0000256" key="11">
    <source>
        <dbReference type="ARBA" id="ARBA00022989"/>
    </source>
</evidence>
<evidence type="ECO:0000256" key="17">
    <source>
        <dbReference type="ARBA" id="ARBA00024088"/>
    </source>
</evidence>
<evidence type="ECO:0000313" key="20">
    <source>
        <dbReference type="Proteomes" id="UP000291022"/>
    </source>
</evidence>
<comment type="function">
    <text evidence="16">Involved in trafficking and recycling of synaptic vesicles.</text>
</comment>
<keyword evidence="13" id="KW-0333">Golgi apparatus</keyword>
<keyword evidence="11 18" id="KW-1133">Transmembrane helix</keyword>
<dbReference type="GO" id="GO:0048489">
    <property type="term" value="P:synaptic vesicle transport"/>
    <property type="evidence" value="ECO:0007669"/>
    <property type="project" value="TreeGrafter"/>
</dbReference>
<keyword evidence="20" id="KW-1185">Reference proteome</keyword>
<sequence>MLRRVTVPTRTNAAAGIPSSKVKYSKLSSTDTGHIHLRSHLLKFKESPIKIPYKAIACATAQFLIGTFLVIVGCLLLAGYISTVGASRAVPVLIVGILVFLPGFYHLLIAYGADLPYCEDETPLQPEEASWMGLSGALRHLAEAGEIYASALRNSAKRWPGFINSSPKCSLSLQFAKQDARKCSIFIFLALDETSDKFFHRDVESGGIATLTVRGREKLFCRTKCWPHHPIQCSTFLFK</sequence>
<feature type="transmembrane region" description="Helical" evidence="18">
    <location>
        <begin position="89"/>
        <end position="108"/>
    </location>
</feature>
<evidence type="ECO:0000256" key="12">
    <source>
        <dbReference type="ARBA" id="ARBA00023018"/>
    </source>
</evidence>
<evidence type="ECO:0000256" key="3">
    <source>
        <dbReference type="ARBA" id="ARBA00004234"/>
    </source>
</evidence>
<evidence type="ECO:0000256" key="1">
    <source>
        <dbReference type="ARBA" id="ARBA00004141"/>
    </source>
</evidence>
<evidence type="ECO:0000256" key="2">
    <source>
        <dbReference type="ARBA" id="ARBA00004172"/>
    </source>
</evidence>
<evidence type="ECO:0000256" key="8">
    <source>
        <dbReference type="ARBA" id="ARBA00007743"/>
    </source>
</evidence>
<evidence type="ECO:0000256" key="9">
    <source>
        <dbReference type="ARBA" id="ARBA00022692"/>
    </source>
</evidence>
<dbReference type="STRING" id="9643.ENSUAMP00000015859"/>
<evidence type="ECO:0000256" key="15">
    <source>
        <dbReference type="ARBA" id="ARBA00023329"/>
    </source>
</evidence>
<keyword evidence="14 18" id="KW-0472">Membrane</keyword>
<evidence type="ECO:0000256" key="10">
    <source>
        <dbReference type="ARBA" id="ARBA00022753"/>
    </source>
</evidence>
<comment type="subcellular location">
    <subcellularLocation>
        <location evidence="5">Cytoplasmic vesicle</location>
        <location evidence="5">Autophagosome</location>
    </subcellularLocation>
    <subcellularLocation>
        <location evidence="3">Cytoplasmic vesicle</location>
        <location evidence="3">Secretory vesicle</location>
        <location evidence="3">Synaptic vesicle</location>
    </subcellularLocation>
    <subcellularLocation>
        <location evidence="4">Early endosome</location>
    </subcellularLocation>
    <subcellularLocation>
        <location evidence="6">Golgi apparatus</location>
        <location evidence="6">trans-Golgi network</location>
    </subcellularLocation>
    <subcellularLocation>
        <location evidence="7">Late endosome</location>
    </subcellularLocation>
    <subcellularLocation>
        <location evidence="1">Membrane</location>
        <topology evidence="1">Multi-pass membrane protein</topology>
    </subcellularLocation>
    <subcellularLocation>
        <location evidence="2">Recycling endosome</location>
    </subcellularLocation>
</comment>
<proteinExistence type="inferred from homology"/>
<dbReference type="GO" id="GO:0005794">
    <property type="term" value="C:Golgi apparatus"/>
    <property type="evidence" value="ECO:0007669"/>
    <property type="project" value="UniProtKB-SubCell"/>
</dbReference>
<dbReference type="GO" id="GO:0016020">
    <property type="term" value="C:membrane"/>
    <property type="evidence" value="ECO:0007669"/>
    <property type="project" value="UniProtKB-SubCell"/>
</dbReference>
<keyword evidence="15" id="KW-0968">Cytoplasmic vesicle</keyword>
<dbReference type="GO" id="GO:0005769">
    <property type="term" value="C:early endosome"/>
    <property type="evidence" value="ECO:0007669"/>
    <property type="project" value="UniProtKB-SubCell"/>
</dbReference>
<dbReference type="GO" id="GO:0008021">
    <property type="term" value="C:synaptic vesicle"/>
    <property type="evidence" value="ECO:0007669"/>
    <property type="project" value="UniProtKB-SubCell"/>
</dbReference>
<dbReference type="GO" id="GO:0005770">
    <property type="term" value="C:late endosome"/>
    <property type="evidence" value="ECO:0007669"/>
    <property type="project" value="UniProtKB-SubCell"/>
</dbReference>
<dbReference type="GeneTree" id="ENSGT00390000008694"/>
<dbReference type="Pfam" id="PF05915">
    <property type="entry name" value="TMEM_230_134"/>
    <property type="match status" value="1"/>
</dbReference>
<dbReference type="GO" id="GO:0055037">
    <property type="term" value="C:recycling endosome"/>
    <property type="evidence" value="ECO:0007669"/>
    <property type="project" value="UniProtKB-SubCell"/>
</dbReference>
<evidence type="ECO:0000256" key="16">
    <source>
        <dbReference type="ARBA" id="ARBA00024003"/>
    </source>
</evidence>
<dbReference type="Proteomes" id="UP000291022">
    <property type="component" value="Unassembled WGS sequence"/>
</dbReference>
<accession>A0A452RB32</accession>
<evidence type="ECO:0000256" key="7">
    <source>
        <dbReference type="ARBA" id="ARBA00004603"/>
    </source>
</evidence>
<feature type="transmembrane region" description="Helical" evidence="18">
    <location>
        <begin position="55"/>
        <end position="83"/>
    </location>
</feature>
<evidence type="ECO:0000256" key="5">
    <source>
        <dbReference type="ARBA" id="ARBA00004419"/>
    </source>
</evidence>
<keyword evidence="12" id="KW-0770">Synapse</keyword>
<dbReference type="AlphaFoldDB" id="A0A452RB32"/>
<keyword evidence="9 18" id="KW-0812">Transmembrane</keyword>
<evidence type="ECO:0000256" key="18">
    <source>
        <dbReference type="SAM" id="Phobius"/>
    </source>
</evidence>
<evidence type="ECO:0000256" key="6">
    <source>
        <dbReference type="ARBA" id="ARBA00004601"/>
    </source>
</evidence>
<evidence type="ECO:0000313" key="19">
    <source>
        <dbReference type="Ensembl" id="ENSUAMP00000015859.1"/>
    </source>
</evidence>
<evidence type="ECO:0000256" key="4">
    <source>
        <dbReference type="ARBA" id="ARBA00004412"/>
    </source>
</evidence>
<evidence type="ECO:0000256" key="13">
    <source>
        <dbReference type="ARBA" id="ARBA00023034"/>
    </source>
</evidence>
<keyword evidence="10" id="KW-0967">Endosome</keyword>
<reference evidence="20" key="1">
    <citation type="submission" date="2016-06" db="EMBL/GenBank/DDBJ databases">
        <title>De novo assembly and RNA-Seq shows season-dependent expression and editing in black bear kidneys.</title>
        <authorList>
            <person name="Korstanje R."/>
            <person name="Srivastava A."/>
            <person name="Sarsani V.K."/>
            <person name="Sheehan S.M."/>
            <person name="Seger R.L."/>
            <person name="Barter M.E."/>
            <person name="Lindqvist C."/>
            <person name="Brody L.C."/>
            <person name="Mullikin J.C."/>
        </authorList>
    </citation>
    <scope>NUCLEOTIDE SEQUENCE [LARGE SCALE GENOMIC DNA]</scope>
</reference>
<protein>
    <recommendedName>
        <fullName evidence="17">Transmembrane protein 230</fullName>
    </recommendedName>
</protein>
<dbReference type="InterPro" id="IPR044234">
    <property type="entry name" value="TMEM230"/>
</dbReference>
<dbReference type="Ensembl" id="ENSUAMT00000017776.1">
    <property type="protein sequence ID" value="ENSUAMP00000015859.1"/>
    <property type="gene ID" value="ENSUAMG00000012667.1"/>
</dbReference>
<organism evidence="19 20">
    <name type="scientific">Ursus americanus</name>
    <name type="common">American black bear</name>
    <name type="synonym">Euarctos americanus</name>
    <dbReference type="NCBI Taxonomy" id="9643"/>
    <lineage>
        <taxon>Eukaryota</taxon>
        <taxon>Metazoa</taxon>
        <taxon>Chordata</taxon>
        <taxon>Craniata</taxon>
        <taxon>Vertebrata</taxon>
        <taxon>Euteleostomi</taxon>
        <taxon>Mammalia</taxon>
        <taxon>Eutheria</taxon>
        <taxon>Laurasiatheria</taxon>
        <taxon>Carnivora</taxon>
        <taxon>Caniformia</taxon>
        <taxon>Ursidae</taxon>
        <taxon>Ursus</taxon>
    </lineage>
</organism>
<dbReference type="GO" id="GO:0005776">
    <property type="term" value="C:autophagosome"/>
    <property type="evidence" value="ECO:0007669"/>
    <property type="project" value="UniProtKB-SubCell"/>
</dbReference>
<dbReference type="InterPro" id="IPR008590">
    <property type="entry name" value="TMEM_230/134"/>
</dbReference>
<dbReference type="PANTHER" id="PTHR15664:SF6">
    <property type="entry name" value="TRANSMEMBRANE PROTEIN 230"/>
    <property type="match status" value="1"/>
</dbReference>
<dbReference type="PANTHER" id="PTHR15664">
    <property type="entry name" value="C20ORF30 PROTEIN"/>
    <property type="match status" value="1"/>
</dbReference>
<name>A0A452RB32_URSAM</name>
<evidence type="ECO:0000256" key="14">
    <source>
        <dbReference type="ARBA" id="ARBA00023136"/>
    </source>
</evidence>
<comment type="similarity">
    <text evidence="8">Belongs to the TMEM134/TMEM230 family.</text>
</comment>
<reference evidence="19" key="3">
    <citation type="submission" date="2025-09" db="UniProtKB">
        <authorList>
            <consortium name="Ensembl"/>
        </authorList>
    </citation>
    <scope>IDENTIFICATION</scope>
</reference>